<feature type="compositionally biased region" description="Polar residues" evidence="11">
    <location>
        <begin position="647"/>
        <end position="658"/>
    </location>
</feature>
<comment type="caution">
    <text evidence="13">The sequence shown here is derived from an EMBL/GenBank/DDBJ whole genome shotgun (WGS) entry which is preliminary data.</text>
</comment>
<evidence type="ECO:0000256" key="1">
    <source>
        <dbReference type="ARBA" id="ARBA00004156"/>
    </source>
</evidence>
<dbReference type="STRING" id="94130.A0A2Z6RXC2"/>
<dbReference type="InterPro" id="IPR013041">
    <property type="entry name" value="Clathrin_app_Ig-like_sf"/>
</dbReference>
<dbReference type="GO" id="GO:0005829">
    <property type="term" value="C:cytosol"/>
    <property type="evidence" value="ECO:0007669"/>
    <property type="project" value="GOC"/>
</dbReference>
<dbReference type="InterPro" id="IPR017107">
    <property type="entry name" value="AP1_complex_gsu"/>
</dbReference>
<dbReference type="Gene3D" id="2.60.40.1230">
    <property type="match status" value="1"/>
</dbReference>
<evidence type="ECO:0000256" key="10">
    <source>
        <dbReference type="PIRNR" id="PIRNR037094"/>
    </source>
</evidence>
<feature type="compositionally biased region" description="Basic and acidic residues" evidence="11">
    <location>
        <begin position="590"/>
        <end position="600"/>
    </location>
</feature>
<dbReference type="Pfam" id="PF02883">
    <property type="entry name" value="Alpha_adaptinC2"/>
    <property type="match status" value="1"/>
</dbReference>
<evidence type="ECO:0000313" key="13">
    <source>
        <dbReference type="EMBL" id="GBB96706.1"/>
    </source>
</evidence>
<evidence type="ECO:0000256" key="9">
    <source>
        <dbReference type="ARBA" id="ARBA00062546"/>
    </source>
</evidence>
<dbReference type="Proteomes" id="UP000247702">
    <property type="component" value="Unassembled WGS sequence"/>
</dbReference>
<dbReference type="SUPFAM" id="SSF48371">
    <property type="entry name" value="ARM repeat"/>
    <property type="match status" value="1"/>
</dbReference>
<comment type="subcellular location">
    <subcellularLocation>
        <location evidence="1">Cytoplasmic vesicle membrane</location>
    </subcellularLocation>
    <subcellularLocation>
        <location evidence="2">Golgi apparatus</location>
    </subcellularLocation>
</comment>
<feature type="domain" description="GAE" evidence="12">
    <location>
        <begin position="753"/>
        <end position="868"/>
    </location>
</feature>
<feature type="compositionally biased region" description="Polar residues" evidence="11">
    <location>
        <begin position="672"/>
        <end position="684"/>
    </location>
</feature>
<dbReference type="PANTHER" id="PTHR22780">
    <property type="entry name" value="ADAPTIN, ALPHA/GAMMA/EPSILON"/>
    <property type="match status" value="1"/>
</dbReference>
<dbReference type="InterPro" id="IPR011989">
    <property type="entry name" value="ARM-like"/>
</dbReference>
<name>A0A2Z6RXC2_9GLOM</name>
<feature type="region of interest" description="Disordered" evidence="11">
    <location>
        <begin position="589"/>
        <end position="608"/>
    </location>
</feature>
<accession>A0A2Z6RXC2</accession>
<dbReference type="FunFam" id="1.25.10.10:FF:000030">
    <property type="entry name" value="AP-1 complex subunit gamma"/>
    <property type="match status" value="1"/>
</dbReference>
<dbReference type="InterPro" id="IPR008153">
    <property type="entry name" value="GAE_dom"/>
</dbReference>
<organism evidence="13 14">
    <name type="scientific">Rhizophagus clarus</name>
    <dbReference type="NCBI Taxonomy" id="94130"/>
    <lineage>
        <taxon>Eukaryota</taxon>
        <taxon>Fungi</taxon>
        <taxon>Fungi incertae sedis</taxon>
        <taxon>Mucoromycota</taxon>
        <taxon>Glomeromycotina</taxon>
        <taxon>Glomeromycetes</taxon>
        <taxon>Glomerales</taxon>
        <taxon>Glomeraceae</taxon>
        <taxon>Rhizophagus</taxon>
    </lineage>
</organism>
<dbReference type="EMBL" id="BEXD01002013">
    <property type="protein sequence ID" value="GBB96706.1"/>
    <property type="molecule type" value="Genomic_DNA"/>
</dbReference>
<dbReference type="Gene3D" id="1.25.10.10">
    <property type="entry name" value="Leucine-rich Repeat Variant"/>
    <property type="match status" value="1"/>
</dbReference>
<reference evidence="13 14" key="1">
    <citation type="submission" date="2017-11" db="EMBL/GenBank/DDBJ databases">
        <title>The genome of Rhizophagus clarus HR1 reveals common genetic basis of auxotrophy among arbuscular mycorrhizal fungi.</title>
        <authorList>
            <person name="Kobayashi Y."/>
        </authorList>
    </citation>
    <scope>NUCLEOTIDE SEQUENCE [LARGE SCALE GENOMIC DNA]</scope>
    <source>
        <strain evidence="13 14">HR1</strain>
    </source>
</reference>
<evidence type="ECO:0000256" key="11">
    <source>
        <dbReference type="SAM" id="MobiDB-lite"/>
    </source>
</evidence>
<comment type="similarity">
    <text evidence="3 10">Belongs to the adaptor complexes large subunit family.</text>
</comment>
<dbReference type="GO" id="GO:0030121">
    <property type="term" value="C:AP-1 adaptor complex"/>
    <property type="evidence" value="ECO:0007669"/>
    <property type="project" value="InterPro"/>
</dbReference>
<dbReference type="SUPFAM" id="SSF49348">
    <property type="entry name" value="Clathrin adaptor appendage domain"/>
    <property type="match status" value="1"/>
</dbReference>
<dbReference type="InterPro" id="IPR008152">
    <property type="entry name" value="Clathrin_a/b/g-adaptin_app_Ig"/>
</dbReference>
<dbReference type="Pfam" id="PF01602">
    <property type="entry name" value="Adaptin_N"/>
    <property type="match status" value="1"/>
</dbReference>
<keyword evidence="5 10" id="KW-0653">Protein transport</keyword>
<evidence type="ECO:0000256" key="3">
    <source>
        <dbReference type="ARBA" id="ARBA00006613"/>
    </source>
</evidence>
<evidence type="ECO:0000313" key="14">
    <source>
        <dbReference type="Proteomes" id="UP000247702"/>
    </source>
</evidence>
<comment type="subunit">
    <text evidence="9">Adaptor protein complex 1 (AP-1) is a heterotetramer composed of two large adaptins (gamma-type subunit APL4 and beta-type subunit APL2), a medium adaptin (mu-type subunit APM1) and a small adaptin (sigma-type subunit APS1). AP-1 interacts with clathrin.</text>
</comment>
<dbReference type="AlphaFoldDB" id="A0A2Z6RXC2"/>
<dbReference type="InterPro" id="IPR050840">
    <property type="entry name" value="Adaptor_Complx_Large_Subunit"/>
</dbReference>
<feature type="region of interest" description="Disordered" evidence="11">
    <location>
        <begin position="647"/>
        <end position="684"/>
    </location>
</feature>
<protein>
    <recommendedName>
        <fullName evidence="10">AP-1 complex subunit gamma</fullName>
    </recommendedName>
</protein>
<evidence type="ECO:0000256" key="7">
    <source>
        <dbReference type="ARBA" id="ARBA00023136"/>
    </source>
</evidence>
<keyword evidence="14" id="KW-1185">Reference proteome</keyword>
<evidence type="ECO:0000259" key="12">
    <source>
        <dbReference type="PROSITE" id="PS50180"/>
    </source>
</evidence>
<gene>
    <name evidence="13" type="ORF">RclHR1_02810024</name>
</gene>
<keyword evidence="8 10" id="KW-0968">Cytoplasmic vesicle</keyword>
<dbReference type="GO" id="GO:0016482">
    <property type="term" value="P:cytosolic transport"/>
    <property type="evidence" value="ECO:0007669"/>
    <property type="project" value="UniProtKB-ARBA"/>
</dbReference>
<dbReference type="SMART" id="SM00809">
    <property type="entry name" value="Alpha_adaptinC2"/>
    <property type="match status" value="1"/>
</dbReference>
<sequence length="872" mass="96467">MPYYRLKDLIKAIRACKTAADERAVIQKESAAIRTSFKEENNDARHSNVAKLLYIHMLGYPAHFGQIECLKLVASNRFADKRLGYLGIMLLLDENQEVLTLVTNSLKNDMNHSNMYIVGLALCTLGNISSPEMARDLCAEVEKLLGSSNVYIRKKAALCAMRIIRKVPELQENFLSRAKSLLSDRNHGVLLTATTLITEMCYRNQDTLVTFRKAVPLLVRHLKSLVSAGFSPEHDVTGVTDPFLQVKILRLMRILGKGDAEASEAMNDILAQVATNTESSKNVGNSILYETVLTIMEIQSESGLRVLAINILGKFLTNRDNNIRYVALTTLNKTVSIDTNAVQRHRNIILDCLRDGDISIRRRALELSFALINETNVRVLTRELLAFLEVADNEFKQGMTTKICLAADRFAPNKRWHIDTVLRVLKLAGNYVREEILSNFIRLVAQTKDLNAYTVQKLYAALKADISQESLTLASVWVIGEYGDILIKGGSFEEEELVKEVTELDVVDLFESILAGPYANQITREYVLTALMKLTSRFTSMLVIQRIQAILERYNTSIEVEIQQRAIEYTNLFKFENIRPAILERIPIPESKEETSRPTDDFSGSGGDGSLLDLDGDGIVTDVKKVNVSETSQNTVDILATIFGSGPSDTTDNLTSSRSDPKNDIMSLFNAGPTTTTTSPNLIQNTTSANPLNDLITTSLPSTNENLFDLSSTKQIAPSQNAQAVNSANSLDSLMDLSATKPSTTTPPPTGASAPEQFVAYNKNGFKIGLSPFKDQNNPNILNINVTFHNVGVGSDVQNLLFQAAVPKTQRLQMQPPSSTTLAPGAIVTQTIRVANPQKVNVRLKLRIVYDTSAGGKVDDIAEFSGFPQDFW</sequence>
<evidence type="ECO:0000256" key="5">
    <source>
        <dbReference type="ARBA" id="ARBA00022927"/>
    </source>
</evidence>
<dbReference type="PROSITE" id="PS50180">
    <property type="entry name" value="GAE"/>
    <property type="match status" value="1"/>
</dbReference>
<evidence type="ECO:0000256" key="8">
    <source>
        <dbReference type="ARBA" id="ARBA00023329"/>
    </source>
</evidence>
<evidence type="ECO:0000256" key="6">
    <source>
        <dbReference type="ARBA" id="ARBA00023034"/>
    </source>
</evidence>
<keyword evidence="6 10" id="KW-0333">Golgi apparatus</keyword>
<dbReference type="GO" id="GO:0016192">
    <property type="term" value="P:vesicle-mediated transport"/>
    <property type="evidence" value="ECO:0007669"/>
    <property type="project" value="InterPro"/>
</dbReference>
<evidence type="ECO:0000256" key="2">
    <source>
        <dbReference type="ARBA" id="ARBA00004555"/>
    </source>
</evidence>
<evidence type="ECO:0000256" key="4">
    <source>
        <dbReference type="ARBA" id="ARBA00022448"/>
    </source>
</evidence>
<dbReference type="PIRSF" id="PIRSF037094">
    <property type="entry name" value="AP1_complex_gamma"/>
    <property type="match status" value="1"/>
</dbReference>
<keyword evidence="4 10" id="KW-0813">Transport</keyword>
<keyword evidence="7 10" id="KW-0472">Membrane</keyword>
<dbReference type="GO" id="GO:0006886">
    <property type="term" value="P:intracellular protein transport"/>
    <property type="evidence" value="ECO:0007669"/>
    <property type="project" value="UniProtKB-UniRule"/>
</dbReference>
<proteinExistence type="inferred from homology"/>
<dbReference type="InterPro" id="IPR016024">
    <property type="entry name" value="ARM-type_fold"/>
</dbReference>
<dbReference type="InterPro" id="IPR002553">
    <property type="entry name" value="Clathrin/coatomer_adapt-like_N"/>
</dbReference>